<evidence type="ECO:0000256" key="1">
    <source>
        <dbReference type="SAM" id="MobiDB-lite"/>
    </source>
</evidence>
<dbReference type="EMBL" id="JAHQXF010000002">
    <property type="protein sequence ID" value="MBV0925368.1"/>
    <property type="molecule type" value="Genomic_DNA"/>
</dbReference>
<dbReference type="OrthoDB" id="229248at2157"/>
<accession>A0A8J7YBE9</accession>
<protein>
    <recommendedName>
        <fullName evidence="4">PRC-barrel domain containing protein</fullName>
    </recommendedName>
</protein>
<evidence type="ECO:0000313" key="2">
    <source>
        <dbReference type="EMBL" id="MBV0925368.1"/>
    </source>
</evidence>
<dbReference type="RefSeq" id="WP_162318198.1">
    <property type="nucleotide sequence ID" value="NZ_JAHQXF010000002.1"/>
</dbReference>
<dbReference type="AlphaFoldDB" id="A0A8J7YBE9"/>
<dbReference type="Proteomes" id="UP000766550">
    <property type="component" value="Unassembled WGS sequence"/>
</dbReference>
<evidence type="ECO:0000313" key="3">
    <source>
        <dbReference type="Proteomes" id="UP000766550"/>
    </source>
</evidence>
<evidence type="ECO:0008006" key="4">
    <source>
        <dbReference type="Google" id="ProtNLM"/>
    </source>
</evidence>
<keyword evidence="3" id="KW-1185">Reference proteome</keyword>
<proteinExistence type="predicted"/>
<comment type="caution">
    <text evidence="2">The sequence shown here is derived from an EMBL/GenBank/DDBJ whole genome shotgun (WGS) entry which is preliminary data.</text>
</comment>
<sequence length="80" mass="8797">MVRNFRSEDEGKHVMTADGDMVGTIERASGGTAHVKPDSGLSGSIRRKLGWTDESEETYSLEKANVDKIDDDGIHLKSNF</sequence>
<organism evidence="2 3">
    <name type="scientific">Haloarcula limicola</name>
    <dbReference type="NCBI Taxonomy" id="1429915"/>
    <lineage>
        <taxon>Archaea</taxon>
        <taxon>Methanobacteriati</taxon>
        <taxon>Methanobacteriota</taxon>
        <taxon>Stenosarchaea group</taxon>
        <taxon>Halobacteria</taxon>
        <taxon>Halobacteriales</taxon>
        <taxon>Haloarculaceae</taxon>
        <taxon>Haloarcula</taxon>
    </lineage>
</organism>
<reference evidence="2 3" key="1">
    <citation type="submission" date="2021-06" db="EMBL/GenBank/DDBJ databases">
        <title>New haloarchaea isolates fom saline soil.</title>
        <authorList>
            <person name="Duran-Viseras A."/>
            <person name="Sanchez-Porro C.S."/>
            <person name="Ventosa A."/>
        </authorList>
    </citation>
    <scope>NUCLEOTIDE SEQUENCE [LARGE SCALE GENOMIC DNA]</scope>
    <source>
        <strain evidence="2 3">JCM 183640</strain>
    </source>
</reference>
<name>A0A8J7YBE9_9EURY</name>
<feature type="region of interest" description="Disordered" evidence="1">
    <location>
        <begin position="29"/>
        <end position="49"/>
    </location>
</feature>
<feature type="region of interest" description="Disordered" evidence="1">
    <location>
        <begin position="1"/>
        <end position="20"/>
    </location>
</feature>
<gene>
    <name evidence="2" type="ORF">KTS45_14270</name>
</gene>
<feature type="compositionally biased region" description="Basic and acidic residues" evidence="1">
    <location>
        <begin position="1"/>
        <end position="15"/>
    </location>
</feature>